<evidence type="ECO:0000313" key="3">
    <source>
        <dbReference type="EMBL" id="TWF81455.1"/>
    </source>
</evidence>
<feature type="transmembrane region" description="Helical" evidence="1">
    <location>
        <begin position="41"/>
        <end position="61"/>
    </location>
</feature>
<dbReference type="AlphaFoldDB" id="A0A561T2X3"/>
<evidence type="ECO:0000259" key="2">
    <source>
        <dbReference type="Pfam" id="PF05360"/>
    </source>
</evidence>
<dbReference type="PANTHER" id="PTHR37290">
    <property type="entry name" value="INNER MEMBRANE PROTEIN YIAA-RELATED"/>
    <property type="match status" value="1"/>
</dbReference>
<keyword evidence="1" id="KW-1133">Transmembrane helix</keyword>
<protein>
    <recommendedName>
        <fullName evidence="2">YiaAB two helix domain-containing protein</fullName>
    </recommendedName>
</protein>
<dbReference type="InterPro" id="IPR008024">
    <property type="entry name" value="YiaAB"/>
</dbReference>
<proteinExistence type="predicted"/>
<keyword evidence="1" id="KW-0812">Transmembrane</keyword>
<dbReference type="Proteomes" id="UP000321261">
    <property type="component" value="Unassembled WGS sequence"/>
</dbReference>
<gene>
    <name evidence="3" type="ORF">FHX44_117398</name>
</gene>
<sequence>MTTTPPPPPTTGAFFVQAVISFAASLLAVALGIAYLPADPWVRGFLALAVLYVVTSAFTLAKCVRDRQDSTAVVTRVDQARLDKLLAEHDPFKVDV</sequence>
<reference evidence="3 4" key="1">
    <citation type="submission" date="2019-06" db="EMBL/GenBank/DDBJ databases">
        <title>Sequencing the genomes of 1000 actinobacteria strains.</title>
        <authorList>
            <person name="Klenk H.-P."/>
        </authorList>
    </citation>
    <scope>NUCLEOTIDE SEQUENCE [LARGE SCALE GENOMIC DNA]</scope>
    <source>
        <strain evidence="3 4">DSM 45671</strain>
    </source>
</reference>
<dbReference type="InterPro" id="IPR038972">
    <property type="entry name" value="YiaA-like"/>
</dbReference>
<organism evidence="3 4">
    <name type="scientific">Pseudonocardia hierapolitana</name>
    <dbReference type="NCBI Taxonomy" id="1128676"/>
    <lineage>
        <taxon>Bacteria</taxon>
        <taxon>Bacillati</taxon>
        <taxon>Actinomycetota</taxon>
        <taxon>Actinomycetes</taxon>
        <taxon>Pseudonocardiales</taxon>
        <taxon>Pseudonocardiaceae</taxon>
        <taxon>Pseudonocardia</taxon>
    </lineage>
</organism>
<dbReference type="PANTHER" id="PTHR37290:SF1">
    <property type="entry name" value="INNER MEMBRANE PROTEIN YIAA"/>
    <property type="match status" value="1"/>
</dbReference>
<keyword evidence="4" id="KW-1185">Reference proteome</keyword>
<keyword evidence="1" id="KW-0472">Membrane</keyword>
<dbReference type="OrthoDB" id="3296350at2"/>
<accession>A0A561T2X3</accession>
<dbReference type="GO" id="GO:0006974">
    <property type="term" value="P:DNA damage response"/>
    <property type="evidence" value="ECO:0007669"/>
    <property type="project" value="TreeGrafter"/>
</dbReference>
<evidence type="ECO:0000313" key="4">
    <source>
        <dbReference type="Proteomes" id="UP000321261"/>
    </source>
</evidence>
<dbReference type="Pfam" id="PF05360">
    <property type="entry name" value="YiaAB"/>
    <property type="match status" value="1"/>
</dbReference>
<comment type="caution">
    <text evidence="3">The sequence shown here is derived from an EMBL/GenBank/DDBJ whole genome shotgun (WGS) entry which is preliminary data.</text>
</comment>
<name>A0A561T2X3_9PSEU</name>
<dbReference type="EMBL" id="VIWU01000001">
    <property type="protein sequence ID" value="TWF81455.1"/>
    <property type="molecule type" value="Genomic_DNA"/>
</dbReference>
<dbReference type="RefSeq" id="WP_147259949.1">
    <property type="nucleotide sequence ID" value="NZ_VIWU01000001.1"/>
</dbReference>
<dbReference type="GO" id="GO:0005886">
    <property type="term" value="C:plasma membrane"/>
    <property type="evidence" value="ECO:0007669"/>
    <property type="project" value="TreeGrafter"/>
</dbReference>
<feature type="domain" description="YiaAB two helix" evidence="2">
    <location>
        <begin position="14"/>
        <end position="66"/>
    </location>
</feature>
<evidence type="ECO:0000256" key="1">
    <source>
        <dbReference type="SAM" id="Phobius"/>
    </source>
</evidence>
<feature type="transmembrane region" description="Helical" evidence="1">
    <location>
        <begin position="12"/>
        <end position="35"/>
    </location>
</feature>